<feature type="compositionally biased region" description="Polar residues" evidence="1">
    <location>
        <begin position="71"/>
        <end position="85"/>
    </location>
</feature>
<reference evidence="3 4" key="1">
    <citation type="submission" date="2024-02" db="EMBL/GenBank/DDBJ databases">
        <title>Discinaceae phylogenomics.</title>
        <authorList>
            <person name="Dirks A.C."/>
            <person name="James T.Y."/>
        </authorList>
    </citation>
    <scope>NUCLEOTIDE SEQUENCE [LARGE SCALE GENOMIC DNA]</scope>
    <source>
        <strain evidence="3 4">ACD0624</strain>
    </source>
</reference>
<feature type="transmembrane region" description="Helical" evidence="2">
    <location>
        <begin position="21"/>
        <end position="44"/>
    </location>
</feature>
<organism evidence="3 4">
    <name type="scientific">Discina gigas</name>
    <dbReference type="NCBI Taxonomy" id="1032678"/>
    <lineage>
        <taxon>Eukaryota</taxon>
        <taxon>Fungi</taxon>
        <taxon>Dikarya</taxon>
        <taxon>Ascomycota</taxon>
        <taxon>Pezizomycotina</taxon>
        <taxon>Pezizomycetes</taxon>
        <taxon>Pezizales</taxon>
        <taxon>Discinaceae</taxon>
        <taxon>Discina</taxon>
    </lineage>
</organism>
<feature type="transmembrane region" description="Helical" evidence="2">
    <location>
        <begin position="105"/>
        <end position="131"/>
    </location>
</feature>
<evidence type="ECO:0000256" key="1">
    <source>
        <dbReference type="SAM" id="MobiDB-lite"/>
    </source>
</evidence>
<feature type="transmembrane region" description="Helical" evidence="2">
    <location>
        <begin position="181"/>
        <end position="205"/>
    </location>
</feature>
<evidence type="ECO:0008006" key="5">
    <source>
        <dbReference type="Google" id="ProtNLM"/>
    </source>
</evidence>
<keyword evidence="2" id="KW-0812">Transmembrane</keyword>
<sequence length="253" mass="27881">MANKRANARAKASKMNAGHSWPWVIVRIIQTAICVIALGLSIYLRFSYKPVHVLSRREEEDDLDEDDKKTYSSTPPWLAPSQSQPQGGGDYQLYDLTGKWGFSPYVALGILMGVAFFSLLSSFASLLFYCLEKLNLKFIVIWDFFLSIVWAAGTILIGKLITDNAGWKSNNRMANLYKLNFGLAVVAVILFVCSGGLAIHLIMVARNSSGKYAPMTQSRGVSGTPAPVYTTYNGPATDPEHDSLNKPAVEHHS</sequence>
<feature type="compositionally biased region" description="Basic and acidic residues" evidence="1">
    <location>
        <begin position="238"/>
        <end position="253"/>
    </location>
</feature>
<comment type="caution">
    <text evidence="3">The sequence shown here is derived from an EMBL/GenBank/DDBJ whole genome shotgun (WGS) entry which is preliminary data.</text>
</comment>
<evidence type="ECO:0000256" key="2">
    <source>
        <dbReference type="SAM" id="Phobius"/>
    </source>
</evidence>
<name>A0ABR3G8B3_9PEZI</name>
<dbReference type="Proteomes" id="UP001447188">
    <property type="component" value="Unassembled WGS sequence"/>
</dbReference>
<keyword evidence="4" id="KW-1185">Reference proteome</keyword>
<gene>
    <name evidence="3" type="ORF">Q9L58_008941</name>
</gene>
<feature type="transmembrane region" description="Helical" evidence="2">
    <location>
        <begin position="138"/>
        <end position="161"/>
    </location>
</feature>
<feature type="region of interest" description="Disordered" evidence="1">
    <location>
        <begin position="232"/>
        <end position="253"/>
    </location>
</feature>
<accession>A0ABR3G8B3</accession>
<keyword evidence="2" id="KW-0472">Membrane</keyword>
<dbReference type="InterPro" id="IPR036259">
    <property type="entry name" value="MFS_trans_sf"/>
</dbReference>
<protein>
    <recommendedName>
        <fullName evidence="5">MARVEL domain-containing protein</fullName>
    </recommendedName>
</protein>
<dbReference type="EMBL" id="JBBBZM010000182">
    <property type="protein sequence ID" value="KAL0632192.1"/>
    <property type="molecule type" value="Genomic_DNA"/>
</dbReference>
<keyword evidence="2" id="KW-1133">Transmembrane helix</keyword>
<evidence type="ECO:0000313" key="3">
    <source>
        <dbReference type="EMBL" id="KAL0632192.1"/>
    </source>
</evidence>
<dbReference type="SUPFAM" id="SSF103473">
    <property type="entry name" value="MFS general substrate transporter"/>
    <property type="match status" value="1"/>
</dbReference>
<proteinExistence type="predicted"/>
<feature type="region of interest" description="Disordered" evidence="1">
    <location>
        <begin position="59"/>
        <end position="87"/>
    </location>
</feature>
<evidence type="ECO:0000313" key="4">
    <source>
        <dbReference type="Proteomes" id="UP001447188"/>
    </source>
</evidence>